<proteinExistence type="predicted"/>
<name>A0AAX4L608_9CREN</name>
<feature type="transmembrane region" description="Helical" evidence="1">
    <location>
        <begin position="41"/>
        <end position="60"/>
    </location>
</feature>
<feature type="transmembrane region" description="Helical" evidence="1">
    <location>
        <begin position="97"/>
        <end position="126"/>
    </location>
</feature>
<keyword evidence="3" id="KW-1185">Reference proteome</keyword>
<dbReference type="PANTHER" id="PTHR23520:SF5">
    <property type="entry name" value="TRANSPORTER, PUTATIVE (AFU_ORTHOLOGUE AFUA_3G04000)-RELATED"/>
    <property type="match status" value="1"/>
</dbReference>
<reference evidence="2 3" key="1">
    <citation type="submission" date="2024-02" db="EMBL/GenBank/DDBJ databases">
        <title>STSV induces naive adaptation in Sulfolobus.</title>
        <authorList>
            <person name="Xiang X."/>
            <person name="Song M."/>
        </authorList>
    </citation>
    <scope>NUCLEOTIDE SEQUENCE [LARGE SCALE GENOMIC DNA]</scope>
    <source>
        <strain evidence="2 3">RT2</strain>
    </source>
</reference>
<dbReference type="GO" id="GO:0022857">
    <property type="term" value="F:transmembrane transporter activity"/>
    <property type="evidence" value="ECO:0007669"/>
    <property type="project" value="InterPro"/>
</dbReference>
<feature type="transmembrane region" description="Helical" evidence="1">
    <location>
        <begin position="171"/>
        <end position="190"/>
    </location>
</feature>
<protein>
    <submittedName>
        <fullName evidence="2">MFS transporter</fullName>
    </submittedName>
</protein>
<accession>A0AAX4L608</accession>
<keyword evidence="1" id="KW-0812">Transmembrane</keyword>
<evidence type="ECO:0000313" key="3">
    <source>
        <dbReference type="Proteomes" id="UP001432202"/>
    </source>
</evidence>
<dbReference type="GeneID" id="89336394"/>
<dbReference type="Proteomes" id="UP001432202">
    <property type="component" value="Chromosome"/>
</dbReference>
<dbReference type="InterPro" id="IPR036259">
    <property type="entry name" value="MFS_trans_sf"/>
</dbReference>
<gene>
    <name evidence="2" type="ORF">V6M85_06460</name>
</gene>
<evidence type="ECO:0000313" key="2">
    <source>
        <dbReference type="EMBL" id="WWQ61706.1"/>
    </source>
</evidence>
<evidence type="ECO:0000256" key="1">
    <source>
        <dbReference type="SAM" id="Phobius"/>
    </source>
</evidence>
<dbReference type="SUPFAM" id="SSF103473">
    <property type="entry name" value="MFS general substrate transporter"/>
    <property type="match status" value="1"/>
</dbReference>
<feature type="transmembrane region" description="Helical" evidence="1">
    <location>
        <begin position="285"/>
        <end position="305"/>
    </location>
</feature>
<feature type="transmembrane region" description="Helical" evidence="1">
    <location>
        <begin position="15"/>
        <end position="35"/>
    </location>
</feature>
<keyword evidence="1" id="KW-0472">Membrane</keyword>
<dbReference type="EMBL" id="CP146016">
    <property type="protein sequence ID" value="WWQ61706.1"/>
    <property type="molecule type" value="Genomic_DNA"/>
</dbReference>
<feature type="transmembrane region" description="Helical" evidence="1">
    <location>
        <begin position="247"/>
        <end position="265"/>
    </location>
</feature>
<organism evidence="2 3">
    <name type="scientific">Sulfolobus tengchongensis</name>
    <dbReference type="NCBI Taxonomy" id="207809"/>
    <lineage>
        <taxon>Archaea</taxon>
        <taxon>Thermoproteota</taxon>
        <taxon>Thermoprotei</taxon>
        <taxon>Sulfolobales</taxon>
        <taxon>Sulfolobaceae</taxon>
        <taxon>Sulfolobus</taxon>
    </lineage>
</organism>
<feature type="transmembrane region" description="Helical" evidence="1">
    <location>
        <begin position="138"/>
        <end position="159"/>
    </location>
</feature>
<dbReference type="Gene3D" id="1.20.1250.20">
    <property type="entry name" value="MFS general substrate transporter like domains"/>
    <property type="match status" value="2"/>
</dbReference>
<feature type="transmembrane region" description="Helical" evidence="1">
    <location>
        <begin position="210"/>
        <end position="235"/>
    </location>
</feature>
<dbReference type="AlphaFoldDB" id="A0AAX4L608"/>
<keyword evidence="1" id="KW-1133">Transmembrane helix</keyword>
<sequence length="397" mass="42508">MQDDYGYTFLLMSRIFRSIGIIYITLSSSLYLASIGVRPEIIGIIFLGAILFSSLLSLALGMIGDRYGYKKVLIATEIISSLAALVLAISINNFLIFTGFIIGGVGGAAGGIRGVFSPGLTALVASNWRNEAERVRRLSLLMSAASFSGIGGSILLSLRSYINNSVEGYRILYFVSFALLLASAISLLFVKEVKRPKKTSKVITKPSLKFISKVIVSNSITGFGLGIAIPLLPLWYKLAFHATSFEIGLIFTTSYLTTAIGSLLARKLRAEPLKVASITRILNGIFLIAMAFSPWLPLAAGLYIARGLNAGIGSPNRSAVNVRGVSEEDFGTASSIQGMATRFSQMSSGISGYLLDLSLSLPLEIGGILQAIGGYLYMRLLSGSRNVSEESSKKVSF</sequence>
<dbReference type="InterPro" id="IPR011701">
    <property type="entry name" value="MFS"/>
</dbReference>
<dbReference type="Pfam" id="PF07690">
    <property type="entry name" value="MFS_1"/>
    <property type="match status" value="2"/>
</dbReference>
<dbReference type="PANTHER" id="PTHR23520">
    <property type="entry name" value="TRANSPORTER, PUTATIVE (AFU_ORTHOLOGUE AFUA_3G04000)-RELATED"/>
    <property type="match status" value="1"/>
</dbReference>
<dbReference type="RefSeq" id="WP_338604449.1">
    <property type="nucleotide sequence ID" value="NZ_CP146016.1"/>
</dbReference>